<evidence type="ECO:0000313" key="1">
    <source>
        <dbReference type="EMBL" id="MDT8900632.1"/>
    </source>
</evidence>
<name>A0ABU3NWT1_9FIRM</name>
<sequence>MMEFCACETCKKQGSDICEHECMTTNVCRACPNFCRYPACYEAQQNQEEANSDAR</sequence>
<keyword evidence="2" id="KW-1185">Reference proteome</keyword>
<gene>
    <name evidence="1" type="ORF">Q4T40_05180</name>
</gene>
<reference evidence="1 2" key="1">
    <citation type="submission" date="2023-07" db="EMBL/GenBank/DDBJ databases">
        <title>The novel representative of Negativicutes class, Anaeroselena agilis gen. nov. sp. nov.</title>
        <authorList>
            <person name="Prokofeva M.I."/>
            <person name="Elcheninov A.G."/>
            <person name="Klyukina A."/>
            <person name="Kublanov I.V."/>
            <person name="Frolov E.N."/>
            <person name="Podosokorskaya O.A."/>
        </authorList>
    </citation>
    <scope>NUCLEOTIDE SEQUENCE [LARGE SCALE GENOMIC DNA]</scope>
    <source>
        <strain evidence="1 2">4137-cl</strain>
    </source>
</reference>
<proteinExistence type="predicted"/>
<accession>A0ABU3NWT1</accession>
<comment type="caution">
    <text evidence="1">The sequence shown here is derived from an EMBL/GenBank/DDBJ whole genome shotgun (WGS) entry which is preliminary data.</text>
</comment>
<dbReference type="EMBL" id="JAUOZS010000001">
    <property type="protein sequence ID" value="MDT8900632.1"/>
    <property type="molecule type" value="Genomic_DNA"/>
</dbReference>
<dbReference type="Proteomes" id="UP001254848">
    <property type="component" value="Unassembled WGS sequence"/>
</dbReference>
<evidence type="ECO:0000313" key="2">
    <source>
        <dbReference type="Proteomes" id="UP001254848"/>
    </source>
</evidence>
<organism evidence="1 2">
    <name type="scientific">Anaeroselena agilis</name>
    <dbReference type="NCBI Taxonomy" id="3063788"/>
    <lineage>
        <taxon>Bacteria</taxon>
        <taxon>Bacillati</taxon>
        <taxon>Bacillota</taxon>
        <taxon>Negativicutes</taxon>
        <taxon>Acetonemataceae</taxon>
        <taxon>Anaeroselena</taxon>
    </lineage>
</organism>
<protein>
    <submittedName>
        <fullName evidence="1">Uncharacterized protein</fullName>
    </submittedName>
</protein>
<dbReference type="RefSeq" id="WP_413779168.1">
    <property type="nucleotide sequence ID" value="NZ_JAUOZS010000001.1"/>
</dbReference>